<dbReference type="Gene3D" id="1.10.1200.80">
    <property type="entry name" value="Putative flavin oxidoreducatase, domain 2"/>
    <property type="match status" value="1"/>
</dbReference>
<dbReference type="Pfam" id="PF01207">
    <property type="entry name" value="Dus"/>
    <property type="match status" value="1"/>
</dbReference>
<name>W4HA43_APHAT</name>
<keyword evidence="5 12" id="KW-0288">FMN</keyword>
<evidence type="ECO:0000256" key="5">
    <source>
        <dbReference type="ARBA" id="ARBA00022643"/>
    </source>
</evidence>
<comment type="function">
    <text evidence="2">Catalyzes the synthesis of 5,6-dihydrouridine (D), a modified base found in the D-loop of most tRNAs, via the reduction of the C5-C6 double bond in target uridines.</text>
</comment>
<feature type="binding site" evidence="14">
    <location>
        <position position="177"/>
    </location>
    <ligand>
        <name>FMN</name>
        <dbReference type="ChEBI" id="CHEBI:58210"/>
    </ligand>
</feature>
<gene>
    <name evidence="16" type="ORF">H257_01379</name>
</gene>
<evidence type="ECO:0000256" key="8">
    <source>
        <dbReference type="ARBA" id="ARBA00022884"/>
    </source>
</evidence>
<keyword evidence="3" id="KW-0820">tRNA-binding</keyword>
<evidence type="ECO:0000256" key="12">
    <source>
        <dbReference type="PIRNR" id="PIRNR006621"/>
    </source>
</evidence>
<comment type="similarity">
    <text evidence="12">Belongs to the dus family.</text>
</comment>
<dbReference type="RefSeq" id="XP_009822846.1">
    <property type="nucleotide sequence ID" value="XM_009824544.1"/>
</dbReference>
<dbReference type="EC" id="1.3.1.-" evidence="12"/>
<keyword evidence="9 12" id="KW-0560">Oxidoreductase</keyword>
<comment type="function">
    <text evidence="12">Catalyzes the synthesis of dihydrouridine, a modified base found in the D-loop of most tRNAs.</text>
</comment>
<keyword evidence="6 12" id="KW-0819">tRNA processing</keyword>
<dbReference type="PROSITE" id="PS01136">
    <property type="entry name" value="UPF0034"/>
    <property type="match status" value="1"/>
</dbReference>
<dbReference type="InterPro" id="IPR001269">
    <property type="entry name" value="DUS_fam"/>
</dbReference>
<evidence type="ECO:0000256" key="3">
    <source>
        <dbReference type="ARBA" id="ARBA00022555"/>
    </source>
</evidence>
<reference evidence="16" key="1">
    <citation type="submission" date="2013-12" db="EMBL/GenBank/DDBJ databases">
        <title>The Genome Sequence of Aphanomyces astaci APO3.</title>
        <authorList>
            <consortium name="The Broad Institute Genomics Platform"/>
            <person name="Russ C."/>
            <person name="Tyler B."/>
            <person name="van West P."/>
            <person name="Dieguez-Uribeondo J."/>
            <person name="Young S.K."/>
            <person name="Zeng Q."/>
            <person name="Gargeya S."/>
            <person name="Fitzgerald M."/>
            <person name="Abouelleil A."/>
            <person name="Alvarado L."/>
            <person name="Chapman S.B."/>
            <person name="Gainer-Dewar J."/>
            <person name="Goldberg J."/>
            <person name="Griggs A."/>
            <person name="Gujja S."/>
            <person name="Hansen M."/>
            <person name="Howarth C."/>
            <person name="Imamovic A."/>
            <person name="Ireland A."/>
            <person name="Larimer J."/>
            <person name="McCowan C."/>
            <person name="Murphy C."/>
            <person name="Pearson M."/>
            <person name="Poon T.W."/>
            <person name="Priest M."/>
            <person name="Roberts A."/>
            <person name="Saif S."/>
            <person name="Shea T."/>
            <person name="Sykes S."/>
            <person name="Wortman J."/>
            <person name="Nusbaum C."/>
            <person name="Birren B."/>
        </authorList>
    </citation>
    <scope>NUCLEOTIDE SEQUENCE [LARGE SCALE GENOMIC DNA]</scope>
    <source>
        <strain evidence="16">APO3</strain>
    </source>
</reference>
<dbReference type="OrthoDB" id="10262250at2759"/>
<dbReference type="InterPro" id="IPR018517">
    <property type="entry name" value="tRNA_hU_synthase_CS"/>
</dbReference>
<dbReference type="CDD" id="cd02801">
    <property type="entry name" value="DUS_like_FMN"/>
    <property type="match status" value="1"/>
</dbReference>
<organism evidence="16">
    <name type="scientific">Aphanomyces astaci</name>
    <name type="common">Crayfish plague agent</name>
    <dbReference type="NCBI Taxonomy" id="112090"/>
    <lineage>
        <taxon>Eukaryota</taxon>
        <taxon>Sar</taxon>
        <taxon>Stramenopiles</taxon>
        <taxon>Oomycota</taxon>
        <taxon>Saprolegniomycetes</taxon>
        <taxon>Saprolegniales</taxon>
        <taxon>Verrucalvaceae</taxon>
        <taxon>Aphanomyces</taxon>
    </lineage>
</organism>
<dbReference type="InterPro" id="IPR024036">
    <property type="entry name" value="tRNA-dHydroUridine_Synthase_C"/>
</dbReference>
<evidence type="ECO:0000256" key="9">
    <source>
        <dbReference type="ARBA" id="ARBA00023002"/>
    </source>
</evidence>
<evidence type="ECO:0000259" key="15">
    <source>
        <dbReference type="Pfam" id="PF01207"/>
    </source>
</evidence>
<feature type="domain" description="DUS-like FMN-binding" evidence="15">
    <location>
        <begin position="20"/>
        <end position="340"/>
    </location>
</feature>
<dbReference type="PANTHER" id="PTHR11082:SF25">
    <property type="entry name" value="DUS-LIKE FMN-BINDING DOMAIN-CONTAINING PROTEIN"/>
    <property type="match status" value="1"/>
</dbReference>
<dbReference type="GO" id="GO:0050660">
    <property type="term" value="F:flavin adenine dinucleotide binding"/>
    <property type="evidence" value="ECO:0007669"/>
    <property type="project" value="InterPro"/>
</dbReference>
<keyword evidence="4 12" id="KW-0285">Flavoprotein</keyword>
<feature type="binding site" evidence="14">
    <location>
        <position position="149"/>
    </location>
    <ligand>
        <name>FMN</name>
        <dbReference type="ChEBI" id="CHEBI:58210"/>
    </ligand>
</feature>
<feature type="binding site" evidence="14">
    <location>
        <begin position="238"/>
        <end position="239"/>
    </location>
    <ligand>
        <name>FMN</name>
        <dbReference type="ChEBI" id="CHEBI:58210"/>
    </ligand>
</feature>
<dbReference type="GO" id="GO:0000049">
    <property type="term" value="F:tRNA binding"/>
    <property type="evidence" value="ECO:0007669"/>
    <property type="project" value="UniProtKB-KW"/>
</dbReference>
<dbReference type="STRING" id="112090.W4HA43"/>
<dbReference type="GeneID" id="20803375"/>
<evidence type="ECO:0000256" key="4">
    <source>
        <dbReference type="ARBA" id="ARBA00022630"/>
    </source>
</evidence>
<dbReference type="EMBL" id="KI913115">
    <property type="protein sequence ID" value="ETV87983.1"/>
    <property type="molecule type" value="Genomic_DNA"/>
</dbReference>
<evidence type="ECO:0000256" key="13">
    <source>
        <dbReference type="PIRSR" id="PIRSR006621-1"/>
    </source>
</evidence>
<protein>
    <recommendedName>
        <fullName evidence="12">tRNA-dihydrouridine synthase</fullName>
        <ecNumber evidence="12">1.3.1.-</ecNumber>
    </recommendedName>
</protein>
<comment type="catalytic activity">
    <reaction evidence="10">
        <text>a 5,6-dihydrouridine in tRNA + NADP(+) = a uridine in tRNA + NADPH + H(+)</text>
        <dbReference type="Rhea" id="RHEA:23624"/>
        <dbReference type="Rhea" id="RHEA-COMP:13339"/>
        <dbReference type="Rhea" id="RHEA-COMP:13887"/>
        <dbReference type="ChEBI" id="CHEBI:15378"/>
        <dbReference type="ChEBI" id="CHEBI:57783"/>
        <dbReference type="ChEBI" id="CHEBI:58349"/>
        <dbReference type="ChEBI" id="CHEBI:65315"/>
        <dbReference type="ChEBI" id="CHEBI:74443"/>
    </reaction>
</comment>
<evidence type="ECO:0000256" key="11">
    <source>
        <dbReference type="ARBA" id="ARBA00048802"/>
    </source>
</evidence>
<comment type="cofactor">
    <cofactor evidence="1 12 14">
        <name>FMN</name>
        <dbReference type="ChEBI" id="CHEBI:58210"/>
    </cofactor>
</comment>
<sequence>MKVPPPTSFWRHLPRPFFCVAPMANVTDVSFRATITEFAKPHVMWTEFVSCEALCSSSQASRNRMLTALQYAPEERPIVAQLFGSKPHQFRESAMLLRDLGFDGIDINMGCPEKNVNKQGSGAALILDPPNAMAIVRACQEAGLPVSVKTRIGFHYIDYHDWINRILDTEPEALTIHGRTRDEMSAVPAHWDVIGDIVHLVKDKRQSTCVVIGNGDVESIQHAQSKVDEYGVDGVMIGRALFGNPRMFQGTNWVVTETDGVHCRGGGCVGHDNASMSVEQKCHGLLRHVYHFEQLLASTTSFHYVKKMFGSYLVGIPNAKVLREALAATSSPAQVYPLVEEFVAKSVRQ</sequence>
<dbReference type="Gene3D" id="3.20.20.70">
    <property type="entry name" value="Aldolase class I"/>
    <property type="match status" value="1"/>
</dbReference>
<feature type="binding site" evidence="14">
    <location>
        <position position="81"/>
    </location>
    <ligand>
        <name>FMN</name>
        <dbReference type="ChEBI" id="CHEBI:58210"/>
    </ligand>
</feature>
<keyword evidence="8" id="KW-0694">RNA-binding</keyword>
<feature type="active site" description="Proton donor" evidence="13">
    <location>
        <position position="111"/>
    </location>
</feature>
<dbReference type="GO" id="GO:0017150">
    <property type="term" value="F:tRNA dihydrouridine synthase activity"/>
    <property type="evidence" value="ECO:0007669"/>
    <property type="project" value="InterPro"/>
</dbReference>
<evidence type="ECO:0000256" key="10">
    <source>
        <dbReference type="ARBA" id="ARBA00048205"/>
    </source>
</evidence>
<evidence type="ECO:0000313" key="16">
    <source>
        <dbReference type="EMBL" id="ETV87983.1"/>
    </source>
</evidence>
<dbReference type="SUPFAM" id="SSF51395">
    <property type="entry name" value="FMN-linked oxidoreductases"/>
    <property type="match status" value="1"/>
</dbReference>
<evidence type="ECO:0000256" key="7">
    <source>
        <dbReference type="ARBA" id="ARBA00022857"/>
    </source>
</evidence>
<dbReference type="VEuPathDB" id="FungiDB:H257_01379"/>
<evidence type="ECO:0000256" key="6">
    <source>
        <dbReference type="ARBA" id="ARBA00022694"/>
    </source>
</evidence>
<dbReference type="PANTHER" id="PTHR11082">
    <property type="entry name" value="TRNA-DIHYDROURIDINE SYNTHASE"/>
    <property type="match status" value="1"/>
</dbReference>
<proteinExistence type="inferred from homology"/>
<dbReference type="PIRSF" id="PIRSF006621">
    <property type="entry name" value="Dus"/>
    <property type="match status" value="1"/>
</dbReference>
<feature type="binding site" evidence="14">
    <location>
        <begin position="22"/>
        <end position="24"/>
    </location>
    <ligand>
        <name>FMN</name>
        <dbReference type="ChEBI" id="CHEBI:58210"/>
    </ligand>
</feature>
<accession>W4HA43</accession>
<dbReference type="AlphaFoldDB" id="W4HA43"/>
<evidence type="ECO:0000256" key="2">
    <source>
        <dbReference type="ARBA" id="ARBA00002790"/>
    </source>
</evidence>
<keyword evidence="7" id="KW-0521">NADP</keyword>
<dbReference type="InterPro" id="IPR035587">
    <property type="entry name" value="DUS-like_FMN-bd"/>
</dbReference>
<evidence type="ECO:0000256" key="14">
    <source>
        <dbReference type="PIRSR" id="PIRSR006621-2"/>
    </source>
</evidence>
<evidence type="ECO:0000256" key="1">
    <source>
        <dbReference type="ARBA" id="ARBA00001917"/>
    </source>
</evidence>
<dbReference type="InterPro" id="IPR013785">
    <property type="entry name" value="Aldolase_TIM"/>
</dbReference>
<comment type="catalytic activity">
    <reaction evidence="11">
        <text>a 5,6-dihydrouridine in tRNA + NAD(+) = a uridine in tRNA + NADH + H(+)</text>
        <dbReference type="Rhea" id="RHEA:54452"/>
        <dbReference type="Rhea" id="RHEA-COMP:13339"/>
        <dbReference type="Rhea" id="RHEA-COMP:13887"/>
        <dbReference type="ChEBI" id="CHEBI:15378"/>
        <dbReference type="ChEBI" id="CHEBI:57540"/>
        <dbReference type="ChEBI" id="CHEBI:57945"/>
        <dbReference type="ChEBI" id="CHEBI:65315"/>
        <dbReference type="ChEBI" id="CHEBI:74443"/>
    </reaction>
</comment>
<keyword evidence="14" id="KW-0547">Nucleotide-binding</keyword>